<organism evidence="17 18">
    <name type="scientific">Hippocampus comes</name>
    <name type="common">Tiger tail seahorse</name>
    <dbReference type="NCBI Taxonomy" id="109280"/>
    <lineage>
        <taxon>Eukaryota</taxon>
        <taxon>Metazoa</taxon>
        <taxon>Chordata</taxon>
        <taxon>Craniata</taxon>
        <taxon>Vertebrata</taxon>
        <taxon>Euteleostomi</taxon>
        <taxon>Actinopterygii</taxon>
        <taxon>Neopterygii</taxon>
        <taxon>Teleostei</taxon>
        <taxon>Neoteleostei</taxon>
        <taxon>Acanthomorphata</taxon>
        <taxon>Syngnathiaria</taxon>
        <taxon>Syngnathiformes</taxon>
        <taxon>Syngnathoidei</taxon>
        <taxon>Syngnathidae</taxon>
        <taxon>Hippocampus</taxon>
    </lineage>
</organism>
<dbReference type="EC" id="2.8.2.-" evidence="13"/>
<evidence type="ECO:0000256" key="1">
    <source>
        <dbReference type="ARBA" id="ARBA00004323"/>
    </source>
</evidence>
<feature type="region of interest" description="Disordered" evidence="14">
    <location>
        <begin position="87"/>
        <end position="108"/>
    </location>
</feature>
<keyword evidence="18" id="KW-1185">Reference proteome</keyword>
<feature type="transmembrane region" description="Helical" evidence="15">
    <location>
        <begin position="21"/>
        <end position="38"/>
    </location>
</feature>
<evidence type="ECO:0000256" key="2">
    <source>
        <dbReference type="ARBA" id="ARBA00005530"/>
    </source>
</evidence>
<feature type="domain" description="Sulfotransferase" evidence="16">
    <location>
        <begin position="111"/>
        <end position="427"/>
    </location>
</feature>
<dbReference type="PANTHER" id="PTHR10704:SF73">
    <property type="entry name" value="SULFOTRANSFERASE"/>
    <property type="match status" value="1"/>
</dbReference>
<comment type="subcellular location">
    <subcellularLocation>
        <location evidence="1">Golgi apparatus membrane</location>
        <topology evidence="1">Single-pass type II membrane protein</topology>
    </subcellularLocation>
</comment>
<proteinExistence type="inferred from homology"/>
<dbReference type="GO" id="GO:0006044">
    <property type="term" value="P:N-acetylglucosamine metabolic process"/>
    <property type="evidence" value="ECO:0007669"/>
    <property type="project" value="TreeGrafter"/>
</dbReference>
<dbReference type="InterPro" id="IPR027417">
    <property type="entry name" value="P-loop_NTPase"/>
</dbReference>
<evidence type="ECO:0000313" key="18">
    <source>
        <dbReference type="Proteomes" id="UP000264820"/>
    </source>
</evidence>
<accession>A0A3Q2XEQ6</accession>
<dbReference type="FunFam" id="3.40.50.300:FF:000938">
    <property type="entry name" value="Sulfotransferase"/>
    <property type="match status" value="1"/>
</dbReference>
<keyword evidence="5" id="KW-0735">Signal-anchor</keyword>
<dbReference type="RefSeq" id="XP_019715471.1">
    <property type="nucleotide sequence ID" value="XM_019859912.1"/>
</dbReference>
<dbReference type="CTD" id="559721"/>
<keyword evidence="6 15" id="KW-1133">Transmembrane helix</keyword>
<evidence type="ECO:0000256" key="6">
    <source>
        <dbReference type="ARBA" id="ARBA00022989"/>
    </source>
</evidence>
<evidence type="ECO:0000256" key="8">
    <source>
        <dbReference type="ARBA" id="ARBA00023136"/>
    </source>
</evidence>
<evidence type="ECO:0000256" key="12">
    <source>
        <dbReference type="ARBA" id="ARBA00049862"/>
    </source>
</evidence>
<feature type="region of interest" description="Disordered" evidence="14">
    <location>
        <begin position="51"/>
        <end position="70"/>
    </location>
</feature>
<dbReference type="GeneID" id="109509946"/>
<keyword evidence="4 15" id="KW-0812">Transmembrane</keyword>
<evidence type="ECO:0000313" key="17">
    <source>
        <dbReference type="Ensembl" id="ENSHCOP00000002072.1"/>
    </source>
</evidence>
<evidence type="ECO:0000256" key="3">
    <source>
        <dbReference type="ARBA" id="ARBA00022679"/>
    </source>
</evidence>
<dbReference type="Gene3D" id="3.40.50.300">
    <property type="entry name" value="P-loop containing nucleotide triphosphate hydrolases"/>
    <property type="match status" value="1"/>
</dbReference>
<dbReference type="GO" id="GO:0045130">
    <property type="term" value="F:keratan sulfotransferase activity"/>
    <property type="evidence" value="ECO:0007669"/>
    <property type="project" value="UniProtKB-EC"/>
</dbReference>
<dbReference type="Proteomes" id="UP000264820">
    <property type="component" value="Unplaced"/>
</dbReference>
<keyword evidence="10" id="KW-0119">Carbohydrate metabolism</keyword>
<evidence type="ECO:0000256" key="7">
    <source>
        <dbReference type="ARBA" id="ARBA00023034"/>
    </source>
</evidence>
<dbReference type="InterPro" id="IPR000863">
    <property type="entry name" value="Sulfotransferase_dom"/>
</dbReference>
<keyword evidence="9" id="KW-0325">Glycoprotein</keyword>
<dbReference type="GO" id="GO:0001517">
    <property type="term" value="F:N-acetylglucosamine 6-O-sulfotransferase activity"/>
    <property type="evidence" value="ECO:0007669"/>
    <property type="project" value="TreeGrafter"/>
</dbReference>
<comment type="catalytic activity">
    <reaction evidence="12">
        <text>chondroitin beta-D-glucuronate + n 3'-phosphoadenylyl sulfate = chondroitin 6'-sulfate + n adenosine 3',5'-bisphosphate + n H(+)</text>
        <dbReference type="Rhea" id="RHEA:11108"/>
        <dbReference type="Rhea" id="RHEA-COMP:9827"/>
        <dbReference type="Rhea" id="RHEA-COMP:9828"/>
        <dbReference type="ChEBI" id="CHEBI:15378"/>
        <dbReference type="ChEBI" id="CHEBI:57652"/>
        <dbReference type="ChEBI" id="CHEBI:58339"/>
        <dbReference type="ChEBI" id="CHEBI:58343"/>
        <dbReference type="ChEBI" id="CHEBI:62065"/>
        <dbReference type="EC" id="2.8.2.17"/>
    </reaction>
    <physiologicalReaction direction="left-to-right" evidence="12">
        <dbReference type="Rhea" id="RHEA:11109"/>
    </physiologicalReaction>
</comment>
<reference evidence="17" key="1">
    <citation type="submission" date="2025-08" db="UniProtKB">
        <authorList>
            <consortium name="Ensembl"/>
        </authorList>
    </citation>
    <scope>IDENTIFICATION</scope>
</reference>
<dbReference type="GO" id="GO:0006790">
    <property type="term" value="P:sulfur compound metabolic process"/>
    <property type="evidence" value="ECO:0007669"/>
    <property type="project" value="TreeGrafter"/>
</dbReference>
<dbReference type="STRING" id="109280.ENSHCOP00000002072"/>
<dbReference type="SUPFAM" id="SSF52540">
    <property type="entry name" value="P-loop containing nucleoside triphosphate hydrolases"/>
    <property type="match status" value="1"/>
</dbReference>
<comment type="similarity">
    <text evidence="2">Belongs to the sulfotransferase 1 family. Gal/GlcNAc/GalNAc subfamily.</text>
</comment>
<comment type="catalytic activity">
    <reaction evidence="11">
        <text>3'-phosphoadenylyl sulfate + keratan = adenosine 3',5'-bisphosphate + keratan 6'-sulfate.</text>
        <dbReference type="EC" id="2.8.2.21"/>
    </reaction>
</comment>
<dbReference type="AlphaFoldDB" id="A0A3Q2XEQ6"/>
<dbReference type="PANTHER" id="PTHR10704">
    <property type="entry name" value="CARBOHYDRATE SULFOTRANSFERASE"/>
    <property type="match status" value="1"/>
</dbReference>
<dbReference type="OrthoDB" id="6138663at2759"/>
<evidence type="ECO:0000259" key="16">
    <source>
        <dbReference type="Pfam" id="PF00685"/>
    </source>
</evidence>
<keyword evidence="8 15" id="KW-0472">Membrane</keyword>
<reference evidence="17" key="2">
    <citation type="submission" date="2025-09" db="UniProtKB">
        <authorList>
            <consortium name="Ensembl"/>
        </authorList>
    </citation>
    <scope>IDENTIFICATION</scope>
</reference>
<evidence type="ECO:0000256" key="4">
    <source>
        <dbReference type="ARBA" id="ARBA00022692"/>
    </source>
</evidence>
<name>A0A3Q2XEQ6_HIPCM</name>
<dbReference type="KEGG" id="hcq:109509946"/>
<evidence type="ECO:0000256" key="13">
    <source>
        <dbReference type="RuleBase" id="RU361155"/>
    </source>
</evidence>
<evidence type="ECO:0000256" key="5">
    <source>
        <dbReference type="ARBA" id="ARBA00022968"/>
    </source>
</evidence>
<dbReference type="GO" id="GO:0000139">
    <property type="term" value="C:Golgi membrane"/>
    <property type="evidence" value="ECO:0007669"/>
    <property type="project" value="UniProtKB-SubCell"/>
</dbReference>
<evidence type="ECO:0000256" key="9">
    <source>
        <dbReference type="ARBA" id="ARBA00023180"/>
    </source>
</evidence>
<dbReference type="Ensembl" id="ENSHCOT00000011023.1">
    <property type="protein sequence ID" value="ENSHCOP00000002072.1"/>
    <property type="gene ID" value="ENSHCOG00000000088.1"/>
</dbReference>
<evidence type="ECO:0000256" key="15">
    <source>
        <dbReference type="SAM" id="Phobius"/>
    </source>
</evidence>
<feature type="compositionally biased region" description="Basic and acidic residues" evidence="14">
    <location>
        <begin position="88"/>
        <end position="104"/>
    </location>
</feature>
<dbReference type="GeneTree" id="ENSGT00940000161045"/>
<evidence type="ECO:0000256" key="11">
    <source>
        <dbReference type="ARBA" id="ARBA00036278"/>
    </source>
</evidence>
<evidence type="ECO:0000256" key="10">
    <source>
        <dbReference type="ARBA" id="ARBA00023277"/>
    </source>
</evidence>
<dbReference type="InterPro" id="IPR051135">
    <property type="entry name" value="Gal/GlcNAc/GalNAc_ST"/>
</dbReference>
<dbReference type="Pfam" id="PF00685">
    <property type="entry name" value="Sulfotransfer_1"/>
    <property type="match status" value="1"/>
</dbReference>
<dbReference type="GO" id="GO:0008459">
    <property type="term" value="F:chondroitin 6-sulfotransferase activity"/>
    <property type="evidence" value="ECO:0007669"/>
    <property type="project" value="UniProtKB-EC"/>
</dbReference>
<feature type="compositionally biased region" description="Low complexity" evidence="14">
    <location>
        <begin position="56"/>
        <end position="66"/>
    </location>
</feature>
<keyword evidence="3 13" id="KW-0808">Transferase</keyword>
<evidence type="ECO:0000256" key="14">
    <source>
        <dbReference type="SAM" id="MobiDB-lite"/>
    </source>
</evidence>
<keyword evidence="7" id="KW-0333">Golgi apparatus</keyword>
<protein>
    <recommendedName>
        <fullName evidence="13">Sulfotransferase</fullName>
        <ecNumber evidence="13">2.8.2.-</ecNumber>
    </recommendedName>
</protein>
<sequence length="451" mass="52419">MNLQTPFRIGVATPELLKKKMKIKYAVVFVFIVALVIIEKESNIISRMSDKMMQRQTPPQTTQSSPDYSKTTTNNLTALDMLLSKVNASEESRTNQTEERREEELQNGGRKNILLMATTRSGSSFMGEVFNQHGKNMFYLFEPLWHVQYTSIKTYNSSFLPAIYRDVLQGLFLCDFSLLEKFLSPPPQDHVATWLFRRYSSLSLCEEQVCTPFVKEVFERFRCPNQQCGPLNLTLASQLCLSKQYQAIKTVRVHQLEMLRPLVEDPRLNVKIIQLVRDPRAILASRMVVFSTKYQTLKSLVQDGQVPENDEEWKALQGNCDNMKRSAELGLSQPRWLRKSYMLMRYEDVTRNPVERVEEMYRFTGIPFSPEAREWILRNTQTTQNADDFFSTQRNSSEQAEKWRYSIPFTLAQAVQRLCGPTMKLFGYKFVNDAKMLVNKSVSLCEDKTFH</sequence>